<accession>X7ECD5</accession>
<evidence type="ECO:0000313" key="2">
    <source>
        <dbReference type="EMBL" id="ETX12851.1"/>
    </source>
</evidence>
<name>X7ECD5_9RHOB</name>
<dbReference type="NCBIfam" id="TIGR03370">
    <property type="entry name" value="VPLPA-CTERM"/>
    <property type="match status" value="1"/>
</dbReference>
<dbReference type="InterPro" id="IPR022472">
    <property type="entry name" value="VPLPA-CTERM"/>
</dbReference>
<dbReference type="EMBL" id="JALZ01000048">
    <property type="protein sequence ID" value="ETX12851.1"/>
    <property type="molecule type" value="Genomic_DNA"/>
</dbReference>
<keyword evidence="3" id="KW-1185">Reference proteome</keyword>
<organism evidence="2 3">
    <name type="scientific">Roseivivax halodurans JCM 10272</name>
    <dbReference type="NCBI Taxonomy" id="1449350"/>
    <lineage>
        <taxon>Bacteria</taxon>
        <taxon>Pseudomonadati</taxon>
        <taxon>Pseudomonadota</taxon>
        <taxon>Alphaproteobacteria</taxon>
        <taxon>Rhodobacterales</taxon>
        <taxon>Roseobacteraceae</taxon>
        <taxon>Roseivivax</taxon>
    </lineage>
</organism>
<dbReference type="eggNOG" id="ENOG5033I2T">
    <property type="taxonomic scope" value="Bacteria"/>
</dbReference>
<sequence length="209" mass="21358">MTFRTTCAAALLTLAATGASAAITSQDFEAYEGSITGNLIASTEPDFSDNFSFTWSNAGAAEGAPYQGAFTFTSDSRFDLALGEVSGDYGEDDVSAFTLDRIMDGSFERQNAANTCPNAGQLAGNCSYFSEVGSDEGNAADALKEGELLFSGLEAGEYSLGLIESASPANGSAGFDYRGVAAVPVPAGGLLLLGGLGAIGALRRRKHAA</sequence>
<evidence type="ECO:0008006" key="4">
    <source>
        <dbReference type="Google" id="ProtNLM"/>
    </source>
</evidence>
<evidence type="ECO:0000256" key="1">
    <source>
        <dbReference type="SAM" id="SignalP"/>
    </source>
</evidence>
<protein>
    <recommendedName>
        <fullName evidence="4">PEP-CTERM protein-sorting domain-containing protein</fullName>
    </recommendedName>
</protein>
<reference evidence="2 3" key="1">
    <citation type="submission" date="2014-01" db="EMBL/GenBank/DDBJ databases">
        <title>Roseivivax halodurans JCM 10272 Genome Sequencing.</title>
        <authorList>
            <person name="Lai Q."/>
            <person name="Li G."/>
            <person name="Shao Z."/>
        </authorList>
    </citation>
    <scope>NUCLEOTIDE SEQUENCE [LARGE SCALE GENOMIC DNA]</scope>
    <source>
        <strain evidence="2 3">JCM 10272</strain>
    </source>
</reference>
<gene>
    <name evidence="2" type="ORF">OCH239_15615</name>
</gene>
<evidence type="ECO:0000313" key="3">
    <source>
        <dbReference type="Proteomes" id="UP000022447"/>
    </source>
</evidence>
<proteinExistence type="predicted"/>
<feature type="chain" id="PRO_5004977156" description="PEP-CTERM protein-sorting domain-containing protein" evidence="1">
    <location>
        <begin position="22"/>
        <end position="209"/>
    </location>
</feature>
<comment type="caution">
    <text evidence="2">The sequence shown here is derived from an EMBL/GenBank/DDBJ whole genome shotgun (WGS) entry which is preliminary data.</text>
</comment>
<dbReference type="Proteomes" id="UP000022447">
    <property type="component" value="Unassembled WGS sequence"/>
</dbReference>
<keyword evidence="1" id="KW-0732">Signal</keyword>
<dbReference type="AlphaFoldDB" id="X7ECD5"/>
<feature type="signal peptide" evidence="1">
    <location>
        <begin position="1"/>
        <end position="21"/>
    </location>
</feature>
<dbReference type="RefSeq" id="WP_037266606.1">
    <property type="nucleotide sequence ID" value="NZ_JALZ01000048.1"/>
</dbReference>